<feature type="transmembrane region" description="Helical" evidence="1">
    <location>
        <begin position="47"/>
        <end position="71"/>
    </location>
</feature>
<dbReference type="RefSeq" id="WP_066627892.1">
    <property type="nucleotide sequence ID" value="NZ_CP022048.2"/>
</dbReference>
<proteinExistence type="predicted"/>
<name>A0ABU4KTK8_BREVE</name>
<dbReference type="Pfam" id="PF10067">
    <property type="entry name" value="DUF2306"/>
    <property type="match status" value="1"/>
</dbReference>
<sequence length="255" mass="27533">MKAAGIFWFATAVAGQAMFVVYILGFYGAAAVARQPERWNDVLVGGYVAGGLIGNLVLAAHLLMAAIITIGGPLQLIPQLRARALQLHRWMGRTYIVTAILISLAGLYMVWTRGTAGGDAMRVGISINGVLILVAAVMAWRHAAARRIDRHRRWAMATFILVSGVWFFRVGLLAWIMINQGPVGIGDDFNGPFVRFWAYGCYLAPLAVLILYLRAQDRPSPLGKAATAAGLIVLTLVMGLGVVGATMGMWLPRLT</sequence>
<keyword evidence="1" id="KW-0472">Membrane</keyword>
<evidence type="ECO:0000256" key="1">
    <source>
        <dbReference type="SAM" id="Phobius"/>
    </source>
</evidence>
<gene>
    <name evidence="2" type="ORF">NJD11_15460</name>
</gene>
<feature type="transmembrane region" description="Helical" evidence="1">
    <location>
        <begin position="7"/>
        <end position="27"/>
    </location>
</feature>
<organism evidence="2 3">
    <name type="scientific">Brevundimonas vesicularis</name>
    <name type="common">Pseudomonas vesicularis</name>
    <dbReference type="NCBI Taxonomy" id="41276"/>
    <lineage>
        <taxon>Bacteria</taxon>
        <taxon>Pseudomonadati</taxon>
        <taxon>Pseudomonadota</taxon>
        <taxon>Alphaproteobacteria</taxon>
        <taxon>Caulobacterales</taxon>
        <taxon>Caulobacteraceae</taxon>
        <taxon>Brevundimonas</taxon>
    </lineage>
</organism>
<feature type="transmembrane region" description="Helical" evidence="1">
    <location>
        <begin position="92"/>
        <end position="111"/>
    </location>
</feature>
<feature type="transmembrane region" description="Helical" evidence="1">
    <location>
        <begin position="225"/>
        <end position="251"/>
    </location>
</feature>
<dbReference type="Proteomes" id="UP001272940">
    <property type="component" value="Unassembled WGS sequence"/>
</dbReference>
<comment type="caution">
    <text evidence="2">The sequence shown here is derived from an EMBL/GenBank/DDBJ whole genome shotgun (WGS) entry which is preliminary data.</text>
</comment>
<keyword evidence="3" id="KW-1185">Reference proteome</keyword>
<dbReference type="EMBL" id="JAMYEC010000013">
    <property type="protein sequence ID" value="MDX2336336.1"/>
    <property type="molecule type" value="Genomic_DNA"/>
</dbReference>
<reference evidence="2 3" key="1">
    <citation type="journal article" date="2023" name="FEMS Microbes">
        <title>Whole genomes of deep-sea sponge-associated bacteria exhibit high novel natural product potential.</title>
        <authorList>
            <person name="Hesketh-Best P.J."/>
            <person name="January G.G."/>
            <person name="Koch M.J."/>
            <person name="Warburton P.J."/>
            <person name="Howell K.L."/>
            <person name="Upton M."/>
        </authorList>
    </citation>
    <scope>NUCLEOTIDE SEQUENCE [LARGE SCALE GENOMIC DNA]</scope>
    <source>
        <strain evidence="2 3">PC206-O</strain>
    </source>
</reference>
<evidence type="ECO:0000313" key="3">
    <source>
        <dbReference type="Proteomes" id="UP001272940"/>
    </source>
</evidence>
<feature type="transmembrane region" description="Helical" evidence="1">
    <location>
        <begin position="154"/>
        <end position="176"/>
    </location>
</feature>
<keyword evidence="1" id="KW-0812">Transmembrane</keyword>
<feature type="transmembrane region" description="Helical" evidence="1">
    <location>
        <begin position="196"/>
        <end position="213"/>
    </location>
</feature>
<dbReference type="GeneID" id="34014314"/>
<evidence type="ECO:0000313" key="2">
    <source>
        <dbReference type="EMBL" id="MDX2336336.1"/>
    </source>
</evidence>
<feature type="transmembrane region" description="Helical" evidence="1">
    <location>
        <begin position="123"/>
        <end position="142"/>
    </location>
</feature>
<dbReference type="InterPro" id="IPR018750">
    <property type="entry name" value="DUF2306_membrane"/>
</dbReference>
<protein>
    <submittedName>
        <fullName evidence="2">DUF2306 domain-containing protein</fullName>
    </submittedName>
</protein>
<keyword evidence="1" id="KW-1133">Transmembrane helix</keyword>
<accession>A0ABU4KTK8</accession>